<dbReference type="Pfam" id="PF13185">
    <property type="entry name" value="GAF_2"/>
    <property type="match status" value="1"/>
</dbReference>
<dbReference type="Pfam" id="PF00990">
    <property type="entry name" value="GGDEF"/>
    <property type="match status" value="1"/>
</dbReference>
<dbReference type="Pfam" id="PF01590">
    <property type="entry name" value="GAF"/>
    <property type="match status" value="1"/>
</dbReference>
<reference evidence="7 8" key="1">
    <citation type="submission" date="2018-05" db="EMBL/GenBank/DDBJ databases">
        <title>Freshwater and sediment microbial communities from various areas in North America, analyzing microbe dynamics in response to fracking.</title>
        <authorList>
            <person name="Lamendella R."/>
        </authorList>
    </citation>
    <scope>NUCLEOTIDE SEQUENCE [LARGE SCALE GENOMIC DNA]</scope>
    <source>
        <strain evidence="7 8">125B1</strain>
    </source>
</reference>
<dbReference type="SUPFAM" id="SSF55073">
    <property type="entry name" value="Nucleotide cyclase"/>
    <property type="match status" value="1"/>
</dbReference>
<dbReference type="CDD" id="cd01949">
    <property type="entry name" value="GGDEF"/>
    <property type="match status" value="1"/>
</dbReference>
<organism evidence="7 8">
    <name type="scientific">Pseudidiomarina maritima</name>
    <dbReference type="NCBI Taxonomy" id="519453"/>
    <lineage>
        <taxon>Bacteria</taxon>
        <taxon>Pseudomonadati</taxon>
        <taxon>Pseudomonadota</taxon>
        <taxon>Gammaproteobacteria</taxon>
        <taxon>Alteromonadales</taxon>
        <taxon>Idiomarinaceae</taxon>
        <taxon>Pseudidiomarina</taxon>
    </lineage>
</organism>
<dbReference type="PANTHER" id="PTHR45138:SF9">
    <property type="entry name" value="DIGUANYLATE CYCLASE DGCM-RELATED"/>
    <property type="match status" value="1"/>
</dbReference>
<dbReference type="Gene3D" id="3.30.450.40">
    <property type="match status" value="2"/>
</dbReference>
<dbReference type="InterPro" id="IPR029016">
    <property type="entry name" value="GAF-like_dom_sf"/>
</dbReference>
<dbReference type="InterPro" id="IPR000160">
    <property type="entry name" value="GGDEF_dom"/>
</dbReference>
<dbReference type="CDD" id="cd00130">
    <property type="entry name" value="PAS"/>
    <property type="match status" value="2"/>
</dbReference>
<dbReference type="Pfam" id="PF08447">
    <property type="entry name" value="PAS_3"/>
    <property type="match status" value="2"/>
</dbReference>
<feature type="domain" description="PAS" evidence="4">
    <location>
        <begin position="183"/>
        <end position="240"/>
    </location>
</feature>
<evidence type="ECO:0000259" key="6">
    <source>
        <dbReference type="PROSITE" id="PS50887"/>
    </source>
</evidence>
<dbReference type="SMART" id="SM00065">
    <property type="entry name" value="GAF"/>
    <property type="match status" value="2"/>
</dbReference>
<sequence>MIKPPLPANEEARLQLLHELNLLDSDADPLYDSITAFAQQLFGVDAAIITLVDEHRQWFKSAPGFDLTETPRDVSFCAHAITQQTTMIVEDASQDERFHDNPFVVAEGGIRFYAGVPLALNDDLNIGTLCLIDSRPRQLSPQQQQWLEGLAAWVVQDIVQHYELENFAAEREVLAQGPVAAVVWQLEPDVHLVYAAENVERILGYSADYLLDLEINYESIVHPDDQQQLLDQMQLVLDGIQPSLEIEYRVVSPSQHTRWVKHFARADLDRHGKVMRVRGYIYENTDRKQLELDLLYANQSFELALAAGDLSTWDWNLAEGTVSVNHTWDKILDRDSSFAQNNGWAELIHPADVATAKSQLIEHLQGHSERFEARIRLQHADGHYIWLHTVGKAVERNANGRVTRMVGIHHDVTEQVENELKQHQQEAILSLVSQVQHEFLFVEHFSEVCDIALPELMSLSQSKLGFIGELPEQSRHRNMLRVHGYVNRLNGSQQATQALIRQGLEVVVSGSVVSEVLLRGDPELCPYPVAQDELKFTPIELPQLDNAIMLPLYFKREVVGLLILAHSARGYFREDLAWLQPMLDTLGTLMHIRRIDQERRFVVEELRRMATRDELTGVANRRVFLEAAQQRKDESERYDLPMSVAIIDLDFFKKVNDSFGHAAGDEVLREFCRLAKQQLRDTDLLARLGGEEFGILFAHAELAQAMQGIERVRKAIAEHHFNWDDKRIPVTISAGVAQLVSADPDVDKWVARADEALYLAKEQGRNRAIAAS</sequence>
<comment type="cofactor">
    <cofactor evidence="1">
        <name>Mg(2+)</name>
        <dbReference type="ChEBI" id="CHEBI:18420"/>
    </cofactor>
</comment>
<dbReference type="Gene3D" id="3.30.450.20">
    <property type="entry name" value="PAS domain"/>
    <property type="match status" value="2"/>
</dbReference>
<dbReference type="EC" id="2.7.7.65" evidence="2"/>
<dbReference type="InterPro" id="IPR001610">
    <property type="entry name" value="PAC"/>
</dbReference>
<dbReference type="PROSITE" id="PS50112">
    <property type="entry name" value="PAS"/>
    <property type="match status" value="1"/>
</dbReference>
<dbReference type="RefSeq" id="WP_110076015.1">
    <property type="nucleotide sequence ID" value="NZ_QGTT01000007.1"/>
</dbReference>
<evidence type="ECO:0000256" key="2">
    <source>
        <dbReference type="ARBA" id="ARBA00012528"/>
    </source>
</evidence>
<gene>
    <name evidence="7" type="ORF">DET45_107110</name>
</gene>
<feature type="domain" description="GGDEF" evidence="6">
    <location>
        <begin position="640"/>
        <end position="772"/>
    </location>
</feature>
<dbReference type="PROSITE" id="PS50113">
    <property type="entry name" value="PAC"/>
    <property type="match status" value="1"/>
</dbReference>
<comment type="catalytic activity">
    <reaction evidence="3">
        <text>2 GTP = 3',3'-c-di-GMP + 2 diphosphate</text>
        <dbReference type="Rhea" id="RHEA:24898"/>
        <dbReference type="ChEBI" id="CHEBI:33019"/>
        <dbReference type="ChEBI" id="CHEBI:37565"/>
        <dbReference type="ChEBI" id="CHEBI:58805"/>
        <dbReference type="EC" id="2.7.7.65"/>
    </reaction>
</comment>
<evidence type="ECO:0000259" key="4">
    <source>
        <dbReference type="PROSITE" id="PS50112"/>
    </source>
</evidence>
<dbReference type="SUPFAM" id="SSF55781">
    <property type="entry name" value="GAF domain-like"/>
    <property type="match status" value="2"/>
</dbReference>
<dbReference type="Gene3D" id="3.30.70.270">
    <property type="match status" value="1"/>
</dbReference>
<dbReference type="InterPro" id="IPR000700">
    <property type="entry name" value="PAS-assoc_C"/>
</dbReference>
<evidence type="ECO:0000313" key="7">
    <source>
        <dbReference type="EMBL" id="PWW13079.1"/>
    </source>
</evidence>
<dbReference type="InterPro" id="IPR003018">
    <property type="entry name" value="GAF"/>
</dbReference>
<evidence type="ECO:0000256" key="3">
    <source>
        <dbReference type="ARBA" id="ARBA00034247"/>
    </source>
</evidence>
<dbReference type="SUPFAM" id="SSF55785">
    <property type="entry name" value="PYP-like sensor domain (PAS domain)"/>
    <property type="match status" value="2"/>
</dbReference>
<dbReference type="InterPro" id="IPR013655">
    <property type="entry name" value="PAS_fold_3"/>
</dbReference>
<dbReference type="GO" id="GO:0052621">
    <property type="term" value="F:diguanylate cyclase activity"/>
    <property type="evidence" value="ECO:0007669"/>
    <property type="project" value="UniProtKB-EC"/>
</dbReference>
<name>A0A317Q9J9_9GAMM</name>
<dbReference type="InterPro" id="IPR029787">
    <property type="entry name" value="Nucleotide_cyclase"/>
</dbReference>
<dbReference type="NCBIfam" id="TIGR00229">
    <property type="entry name" value="sensory_box"/>
    <property type="match status" value="2"/>
</dbReference>
<dbReference type="PANTHER" id="PTHR45138">
    <property type="entry name" value="REGULATORY COMPONENTS OF SENSORY TRANSDUCTION SYSTEM"/>
    <property type="match status" value="1"/>
</dbReference>
<keyword evidence="8" id="KW-1185">Reference proteome</keyword>
<dbReference type="SMART" id="SM00086">
    <property type="entry name" value="PAC"/>
    <property type="match status" value="2"/>
</dbReference>
<dbReference type="FunFam" id="3.30.70.270:FF:000001">
    <property type="entry name" value="Diguanylate cyclase domain protein"/>
    <property type="match status" value="1"/>
</dbReference>
<comment type="caution">
    <text evidence="7">The sequence shown here is derived from an EMBL/GenBank/DDBJ whole genome shotgun (WGS) entry which is preliminary data.</text>
</comment>
<dbReference type="AlphaFoldDB" id="A0A317Q9J9"/>
<dbReference type="PROSITE" id="PS50887">
    <property type="entry name" value="GGDEF"/>
    <property type="match status" value="1"/>
</dbReference>
<accession>A0A317Q9J9</accession>
<feature type="domain" description="PAC" evidence="5">
    <location>
        <begin position="371"/>
        <end position="424"/>
    </location>
</feature>
<dbReference type="EMBL" id="QGTT01000007">
    <property type="protein sequence ID" value="PWW13079.1"/>
    <property type="molecule type" value="Genomic_DNA"/>
</dbReference>
<dbReference type="OrthoDB" id="5620448at2"/>
<evidence type="ECO:0000256" key="1">
    <source>
        <dbReference type="ARBA" id="ARBA00001946"/>
    </source>
</evidence>
<proteinExistence type="predicted"/>
<dbReference type="InterPro" id="IPR043128">
    <property type="entry name" value="Rev_trsase/Diguanyl_cyclase"/>
</dbReference>
<evidence type="ECO:0000259" key="5">
    <source>
        <dbReference type="PROSITE" id="PS50113"/>
    </source>
</evidence>
<evidence type="ECO:0000313" key="8">
    <source>
        <dbReference type="Proteomes" id="UP000246964"/>
    </source>
</evidence>
<protein>
    <recommendedName>
        <fullName evidence="2">diguanylate cyclase</fullName>
        <ecNumber evidence="2">2.7.7.65</ecNumber>
    </recommendedName>
</protein>
<dbReference type="InterPro" id="IPR000014">
    <property type="entry name" value="PAS"/>
</dbReference>
<dbReference type="Proteomes" id="UP000246964">
    <property type="component" value="Unassembled WGS sequence"/>
</dbReference>
<dbReference type="SMART" id="SM00267">
    <property type="entry name" value="GGDEF"/>
    <property type="match status" value="1"/>
</dbReference>
<dbReference type="InterPro" id="IPR050469">
    <property type="entry name" value="Diguanylate_Cyclase"/>
</dbReference>
<dbReference type="GO" id="GO:0005886">
    <property type="term" value="C:plasma membrane"/>
    <property type="evidence" value="ECO:0007669"/>
    <property type="project" value="TreeGrafter"/>
</dbReference>
<dbReference type="SMART" id="SM00091">
    <property type="entry name" value="PAS"/>
    <property type="match status" value="2"/>
</dbReference>
<dbReference type="NCBIfam" id="TIGR00254">
    <property type="entry name" value="GGDEF"/>
    <property type="match status" value="1"/>
</dbReference>
<dbReference type="InterPro" id="IPR035965">
    <property type="entry name" value="PAS-like_dom_sf"/>
</dbReference>
<dbReference type="GO" id="GO:1902201">
    <property type="term" value="P:negative regulation of bacterial-type flagellum-dependent cell motility"/>
    <property type="evidence" value="ECO:0007669"/>
    <property type="project" value="TreeGrafter"/>
</dbReference>
<dbReference type="GO" id="GO:0043709">
    <property type="term" value="P:cell adhesion involved in single-species biofilm formation"/>
    <property type="evidence" value="ECO:0007669"/>
    <property type="project" value="TreeGrafter"/>
</dbReference>